<dbReference type="InterPro" id="IPR015216">
    <property type="entry name" value="SANTA"/>
</dbReference>
<protein>
    <submittedName>
        <fullName evidence="3">Putative Kinase interacting family protein</fullName>
    </submittedName>
</protein>
<evidence type="ECO:0000313" key="4">
    <source>
        <dbReference type="Proteomes" id="UP000593562"/>
    </source>
</evidence>
<name>A0A7J7CII6_TRIWF</name>
<gene>
    <name evidence="3" type="ORF">HS088_TW16G00324</name>
</gene>
<comment type="caution">
    <text evidence="3">The sequence shown here is derived from an EMBL/GenBank/DDBJ whole genome shotgun (WGS) entry which is preliminary data.</text>
</comment>
<dbReference type="AlphaFoldDB" id="A0A7J7CII6"/>
<dbReference type="PANTHER" id="PTHR35311">
    <property type="entry name" value="KINETOCHORE-ASSOCIATED PROTEIN KNL-2 HOMOLOG"/>
    <property type="match status" value="1"/>
</dbReference>
<dbReference type="FunCoup" id="A0A7J7CII6">
    <property type="interactions" value="44"/>
</dbReference>
<evidence type="ECO:0000256" key="1">
    <source>
        <dbReference type="SAM" id="MobiDB-lite"/>
    </source>
</evidence>
<feature type="domain" description="SANTA" evidence="2">
    <location>
        <begin position="62"/>
        <end position="153"/>
    </location>
</feature>
<evidence type="ECO:0000259" key="2">
    <source>
        <dbReference type="Pfam" id="PF09133"/>
    </source>
</evidence>
<dbReference type="Proteomes" id="UP000593562">
    <property type="component" value="Unassembled WGS sequence"/>
</dbReference>
<keyword evidence="3" id="KW-0418">Kinase</keyword>
<dbReference type="PANTHER" id="PTHR35311:SF1">
    <property type="entry name" value="PROTEIN EMBRYO DEFECTIVE 1674"/>
    <property type="match status" value="1"/>
</dbReference>
<evidence type="ECO:0000313" key="3">
    <source>
        <dbReference type="EMBL" id="KAF5733883.1"/>
    </source>
</evidence>
<feature type="region of interest" description="Disordered" evidence="1">
    <location>
        <begin position="1"/>
        <end position="49"/>
    </location>
</feature>
<dbReference type="OrthoDB" id="118550at2759"/>
<dbReference type="InterPro" id="IPR053090">
    <property type="entry name" value="Centromere_KNL-2_homolog"/>
</dbReference>
<organism evidence="3 4">
    <name type="scientific">Tripterygium wilfordii</name>
    <name type="common">Thunder God vine</name>
    <dbReference type="NCBI Taxonomy" id="458696"/>
    <lineage>
        <taxon>Eukaryota</taxon>
        <taxon>Viridiplantae</taxon>
        <taxon>Streptophyta</taxon>
        <taxon>Embryophyta</taxon>
        <taxon>Tracheophyta</taxon>
        <taxon>Spermatophyta</taxon>
        <taxon>Magnoliopsida</taxon>
        <taxon>eudicotyledons</taxon>
        <taxon>Gunneridae</taxon>
        <taxon>Pentapetalae</taxon>
        <taxon>rosids</taxon>
        <taxon>fabids</taxon>
        <taxon>Celastrales</taxon>
        <taxon>Celastraceae</taxon>
        <taxon>Tripterygium</taxon>
    </lineage>
</organism>
<reference evidence="3 4" key="1">
    <citation type="journal article" date="2020" name="Nat. Commun.">
        <title>Genome of Tripterygium wilfordii and identification of cytochrome P450 involved in triptolide biosynthesis.</title>
        <authorList>
            <person name="Tu L."/>
            <person name="Su P."/>
            <person name="Zhang Z."/>
            <person name="Gao L."/>
            <person name="Wang J."/>
            <person name="Hu T."/>
            <person name="Zhou J."/>
            <person name="Zhang Y."/>
            <person name="Zhao Y."/>
            <person name="Liu Y."/>
            <person name="Song Y."/>
            <person name="Tong Y."/>
            <person name="Lu Y."/>
            <person name="Yang J."/>
            <person name="Xu C."/>
            <person name="Jia M."/>
            <person name="Peters R.J."/>
            <person name="Huang L."/>
            <person name="Gao W."/>
        </authorList>
    </citation>
    <scope>NUCLEOTIDE SEQUENCE [LARGE SCALE GENOMIC DNA]</scope>
    <source>
        <strain evidence="4">cv. XIE 37</strain>
        <tissue evidence="3">Leaf</tissue>
    </source>
</reference>
<proteinExistence type="predicted"/>
<feature type="compositionally biased region" description="Pro residues" evidence="1">
    <location>
        <begin position="10"/>
        <end position="23"/>
    </location>
</feature>
<accession>A0A7J7CII6</accession>
<dbReference type="GO" id="GO:0016301">
    <property type="term" value="F:kinase activity"/>
    <property type="evidence" value="ECO:0007669"/>
    <property type="project" value="UniProtKB-KW"/>
</dbReference>
<keyword evidence="4" id="KW-1185">Reference proteome</keyword>
<feature type="compositionally biased region" description="Polar residues" evidence="1">
    <location>
        <begin position="27"/>
        <end position="39"/>
    </location>
</feature>
<keyword evidence="3" id="KW-0808">Transferase</keyword>
<sequence length="314" mass="34636">MVSTRSGKSLPPPEQIPPLPQRPPSFVASTPTGPKSQADPNPDAQFLKSPPTAVSALSIKSVFLYDWWLMKPKGNKNRGLAVGGFASRGRQEARVFCSAEISKRHDTTTLETMDGITVTISGFINRSRTHSNGFPLEICHNFMLGFPYNWEEYATQPSSEEAVDRSCPSAESGSSANSWCTLLPAAFDDLPVTKARDFLMSPLQDCERRTLFNHILGKLGSIVSGCAEISLTSNPESVSHVNTANFVQNETPQAHNRSKTTQKCRDEDGTLYETPLTRNKAKATQKCRDEADILDATPRRIVTRSMTRLMKKKS</sequence>
<dbReference type="EMBL" id="JAAARO010000016">
    <property type="protein sequence ID" value="KAF5733883.1"/>
    <property type="molecule type" value="Genomic_DNA"/>
</dbReference>
<dbReference type="InParanoid" id="A0A7J7CII6"/>
<dbReference type="Pfam" id="PF09133">
    <property type="entry name" value="SANTA"/>
    <property type="match status" value="1"/>
</dbReference>